<evidence type="ECO:0000256" key="31">
    <source>
        <dbReference type="SAM" id="MobiDB-lite"/>
    </source>
</evidence>
<protein>
    <recommendedName>
        <fullName evidence="3">Genome polyprotein</fullName>
    </recommendedName>
</protein>
<dbReference type="SUPFAM" id="SSF88633">
    <property type="entry name" value="Positive stranded ssRNA viruses"/>
    <property type="match status" value="2"/>
</dbReference>
<evidence type="ECO:0000256" key="11">
    <source>
        <dbReference type="ARBA" id="ARBA00022670"/>
    </source>
</evidence>
<evidence type="ECO:0000313" key="36">
    <source>
        <dbReference type="Proteomes" id="UP000203656"/>
    </source>
</evidence>
<keyword evidence="8" id="KW-0597">Phosphoprotein</keyword>
<dbReference type="GO" id="GO:0003968">
    <property type="term" value="F:RNA-directed RNA polymerase activity"/>
    <property type="evidence" value="ECO:0007669"/>
    <property type="project" value="UniProtKB-KW"/>
</dbReference>
<evidence type="ECO:0000256" key="7">
    <source>
        <dbReference type="ARBA" id="ARBA00022520"/>
    </source>
</evidence>
<dbReference type="InterPro" id="IPR014759">
    <property type="entry name" value="Helicase_SF3_ssRNA_vir"/>
</dbReference>
<keyword evidence="13" id="KW-0548">Nucleotidyltransferase</keyword>
<evidence type="ECO:0000256" key="22">
    <source>
        <dbReference type="ARBA" id="ARBA00022870"/>
    </source>
</evidence>
<dbReference type="Gene3D" id="3.30.70.270">
    <property type="match status" value="1"/>
</dbReference>
<keyword evidence="10" id="KW-0945">Host-virus interaction</keyword>
<evidence type="ECO:0000256" key="15">
    <source>
        <dbReference type="ARBA" id="ARBA00022741"/>
    </source>
</evidence>
<dbReference type="InterPro" id="IPR043502">
    <property type="entry name" value="DNA/RNA_pol_sf"/>
</dbReference>
<evidence type="ECO:0000256" key="12">
    <source>
        <dbReference type="ARBA" id="ARBA00022679"/>
    </source>
</evidence>
<evidence type="ECO:0000259" key="34">
    <source>
        <dbReference type="PROSITE" id="PS51218"/>
    </source>
</evidence>
<keyword evidence="12" id="KW-0808">Transferase</keyword>
<evidence type="ECO:0000256" key="24">
    <source>
        <dbReference type="ARBA" id="ARBA00023039"/>
    </source>
</evidence>
<dbReference type="InterPro" id="IPR000605">
    <property type="entry name" value="Helicase_SF3_ssDNA/RNA_vir"/>
</dbReference>
<dbReference type="Gene3D" id="1.20.960.20">
    <property type="match status" value="1"/>
</dbReference>
<evidence type="ECO:0000256" key="18">
    <source>
        <dbReference type="ARBA" id="ARBA00022806"/>
    </source>
</evidence>
<feature type="domain" description="SF3 helicase" evidence="34">
    <location>
        <begin position="1288"/>
        <end position="1446"/>
    </location>
</feature>
<dbReference type="GO" id="GO:0006351">
    <property type="term" value="P:DNA-templated transcription"/>
    <property type="evidence" value="ECO:0007669"/>
    <property type="project" value="InterPro"/>
</dbReference>
<evidence type="ECO:0000256" key="17">
    <source>
        <dbReference type="ARBA" id="ARBA00022804"/>
    </source>
</evidence>
<dbReference type="Gene3D" id="3.40.50.300">
    <property type="entry name" value="P-loop containing nucleotide triphosphate hydrolases"/>
    <property type="match status" value="1"/>
</dbReference>
<evidence type="ECO:0000256" key="26">
    <source>
        <dbReference type="ARBA" id="ARBA00023136"/>
    </source>
</evidence>
<evidence type="ECO:0000256" key="13">
    <source>
        <dbReference type="ARBA" id="ARBA00022695"/>
    </source>
</evidence>
<dbReference type="CDD" id="cd23228">
    <property type="entry name" value="Limnipivirus_RdRp"/>
    <property type="match status" value="1"/>
</dbReference>
<keyword evidence="6" id="KW-1036">Host cytoplasmic vesicle</keyword>
<accession>J7HCF4</accession>
<keyword evidence="22" id="KW-1043">Host membrane</keyword>
<evidence type="ECO:0000256" key="27">
    <source>
        <dbReference type="ARBA" id="ARBA00023200"/>
    </source>
</evidence>
<feature type="region of interest" description="Disordered" evidence="31">
    <location>
        <begin position="475"/>
        <end position="494"/>
    </location>
</feature>
<evidence type="ECO:0000256" key="8">
    <source>
        <dbReference type="ARBA" id="ARBA00022553"/>
    </source>
</evidence>
<dbReference type="InterPro" id="IPR001676">
    <property type="entry name" value="Picornavirus_capsid"/>
</dbReference>
<keyword evidence="30" id="KW-0175">Coiled coil</keyword>
<dbReference type="GO" id="GO:0006508">
    <property type="term" value="P:proteolysis"/>
    <property type="evidence" value="ECO:0007669"/>
    <property type="project" value="UniProtKB-KW"/>
</dbReference>
<dbReference type="RefSeq" id="YP_006607894.1">
    <property type="nucleotide sequence ID" value="NC_018506.1"/>
</dbReference>
<dbReference type="Gene3D" id="2.60.120.20">
    <property type="match status" value="2"/>
</dbReference>
<keyword evidence="32" id="KW-1133">Transmembrane helix</keyword>
<keyword evidence="20" id="KW-0067">ATP-binding</keyword>
<dbReference type="GO" id="GO:0003724">
    <property type="term" value="F:RNA helicase activity"/>
    <property type="evidence" value="ECO:0007669"/>
    <property type="project" value="InterPro"/>
</dbReference>
<keyword evidence="26 32" id="KW-0472">Membrane</keyword>
<keyword evidence="11" id="KW-0645">Protease</keyword>
<evidence type="ECO:0000256" key="19">
    <source>
        <dbReference type="ARBA" id="ARBA00022807"/>
    </source>
</evidence>
<dbReference type="GO" id="GO:0003723">
    <property type="term" value="F:RNA binding"/>
    <property type="evidence" value="ECO:0007669"/>
    <property type="project" value="InterPro"/>
</dbReference>
<dbReference type="GO" id="GO:0004197">
    <property type="term" value="F:cysteine-type endopeptidase activity"/>
    <property type="evidence" value="ECO:0007669"/>
    <property type="project" value="InterPro"/>
</dbReference>
<keyword evidence="14" id="KW-1143">T=pseudo3 icosahedral capsid protein</keyword>
<dbReference type="GO" id="GO:0044162">
    <property type="term" value="C:host cell cytoplasmic vesicle membrane"/>
    <property type="evidence" value="ECO:0007669"/>
    <property type="project" value="UniProtKB-SubCell"/>
</dbReference>
<evidence type="ECO:0000256" key="2">
    <source>
        <dbReference type="ARBA" id="ARBA00004328"/>
    </source>
</evidence>
<dbReference type="GO" id="GO:0019062">
    <property type="term" value="P:virion attachment to host cell"/>
    <property type="evidence" value="ECO:0007669"/>
    <property type="project" value="UniProtKB-KW"/>
</dbReference>
<keyword evidence="27" id="KW-1035">Host cytoplasm</keyword>
<name>J7HCF4_9PICO</name>
<dbReference type="InterPro" id="IPR009003">
    <property type="entry name" value="Peptidase_S1_PA"/>
</dbReference>
<evidence type="ECO:0000256" key="29">
    <source>
        <dbReference type="ARBA" id="ARBA00023303"/>
    </source>
</evidence>
<keyword evidence="23" id="KW-0693">Viral RNA replication</keyword>
<keyword evidence="24" id="KW-1182">Viral ion channel</keyword>
<feature type="domain" description="RdRp catalytic" evidence="33">
    <location>
        <begin position="2085"/>
        <end position="2208"/>
    </location>
</feature>
<keyword evidence="25" id="KW-0406">Ion transport</keyword>
<dbReference type="InterPro" id="IPR029053">
    <property type="entry name" value="Viral_coat"/>
</dbReference>
<feature type="transmembrane region" description="Helical" evidence="32">
    <location>
        <begin position="127"/>
        <end position="148"/>
    </location>
</feature>
<feature type="coiled-coil region" evidence="30">
    <location>
        <begin position="1524"/>
        <end position="1551"/>
    </location>
</feature>
<dbReference type="Pfam" id="PF00680">
    <property type="entry name" value="RdRP_1"/>
    <property type="match status" value="1"/>
</dbReference>
<comment type="subcellular location">
    <subcellularLocation>
        <location evidence="1">Host cytoplasmic vesicle membrane</location>
        <topology evidence="1">Peripheral membrane protein</topology>
        <orientation evidence="1">Cytoplasmic side</orientation>
    </subcellularLocation>
    <subcellularLocation>
        <location evidence="2">Virion</location>
    </subcellularLocation>
</comment>
<dbReference type="CDD" id="cd00205">
    <property type="entry name" value="rhv_like"/>
    <property type="match status" value="2"/>
</dbReference>
<dbReference type="Proteomes" id="UP000203656">
    <property type="component" value="Segment"/>
</dbReference>
<keyword evidence="29" id="KW-0407">Ion channel</keyword>
<evidence type="ECO:0000256" key="30">
    <source>
        <dbReference type="SAM" id="Coils"/>
    </source>
</evidence>
<dbReference type="GO" id="GO:0005524">
    <property type="term" value="F:ATP binding"/>
    <property type="evidence" value="ECO:0007669"/>
    <property type="project" value="UniProtKB-KW"/>
</dbReference>
<dbReference type="EMBL" id="JX134222">
    <property type="protein sequence ID" value="AFP96991.1"/>
    <property type="molecule type" value="Genomic_RNA"/>
</dbReference>
<dbReference type="GO" id="GO:0034220">
    <property type="term" value="P:monoatomic ion transmembrane transport"/>
    <property type="evidence" value="ECO:0007669"/>
    <property type="project" value="UniProtKB-KW"/>
</dbReference>
<evidence type="ECO:0000256" key="6">
    <source>
        <dbReference type="ARBA" id="ARBA00022488"/>
    </source>
</evidence>
<dbReference type="SUPFAM" id="SSF50494">
    <property type="entry name" value="Trypsin-like serine proteases"/>
    <property type="match status" value="1"/>
</dbReference>
<evidence type="ECO:0000256" key="23">
    <source>
        <dbReference type="ARBA" id="ARBA00022953"/>
    </source>
</evidence>
<dbReference type="GeneID" id="13484626"/>
<keyword evidence="15" id="KW-0547">Nucleotide-binding</keyword>
<dbReference type="GO" id="GO:0039694">
    <property type="term" value="P:viral RNA genome replication"/>
    <property type="evidence" value="ECO:0007669"/>
    <property type="project" value="InterPro"/>
</dbReference>
<evidence type="ECO:0000313" key="35">
    <source>
        <dbReference type="EMBL" id="AFP96991.1"/>
    </source>
</evidence>
<evidence type="ECO:0000256" key="20">
    <source>
        <dbReference type="ARBA" id="ARBA00022840"/>
    </source>
</evidence>
<dbReference type="Pfam" id="PF00910">
    <property type="entry name" value="RNA_helicase"/>
    <property type="match status" value="1"/>
</dbReference>
<evidence type="ECO:0000256" key="5">
    <source>
        <dbReference type="ARBA" id="ARBA00022484"/>
    </source>
</evidence>
<dbReference type="KEGG" id="vg:13484626"/>
<keyword evidence="16" id="KW-0378">Hydrolase</keyword>
<keyword evidence="21" id="KW-0946">Virion</keyword>
<keyword evidence="32" id="KW-0812">Transmembrane</keyword>
<dbReference type="SUPFAM" id="SSF56672">
    <property type="entry name" value="DNA/RNA polymerases"/>
    <property type="match status" value="1"/>
</dbReference>
<keyword evidence="5" id="KW-0696">RNA-directed RNA polymerase</keyword>
<evidence type="ECO:0000256" key="32">
    <source>
        <dbReference type="SAM" id="Phobius"/>
    </source>
</evidence>
<dbReference type="InterPro" id="IPR043128">
    <property type="entry name" value="Rev_trsase/Diguanyl_cyclase"/>
</dbReference>
<organism evidence="35 36">
    <name type="scientific">limnipivirus A1</name>
    <dbReference type="NCBI Taxonomy" id="2870351"/>
    <lineage>
        <taxon>Viruses</taxon>
        <taxon>Riboviria</taxon>
        <taxon>Orthornavirae</taxon>
        <taxon>Pisuviricota</taxon>
        <taxon>Pisoniviricetes</taxon>
        <taxon>Picornavirales</taxon>
        <taxon>Picornaviridae</taxon>
        <taxon>Paavivirinae</taxon>
        <taxon>Limnipivirus</taxon>
        <taxon>Limnipivirus ablugi</taxon>
        <taxon>Limnipivirus A</taxon>
    </lineage>
</organism>
<reference evidence="35 36" key="1">
    <citation type="journal article" date="2014" name="J. Gen. Virol.">
        <title>Characterization of a new picornavirus isolated from the freshwater fish Lepomis macrochirus.</title>
        <authorList>
            <person name="Barbknecht M."/>
            <person name="Sepsenwol S."/>
            <person name="Leis E."/>
            <person name="Tuttle-Lau M."/>
            <person name="Gaikowski M."/>
            <person name="Knowles N.J."/>
            <person name="Lasee B."/>
            <person name="Hoffman M.A."/>
        </authorList>
    </citation>
    <scope>NUCLEOTIDE SEQUENCE [LARGE SCALE GENOMIC DNA]</scope>
    <source>
        <strain evidence="35">04-032</strain>
    </source>
</reference>
<evidence type="ECO:0000256" key="10">
    <source>
        <dbReference type="ARBA" id="ARBA00022581"/>
    </source>
</evidence>
<evidence type="ECO:0000256" key="25">
    <source>
        <dbReference type="ARBA" id="ARBA00023065"/>
    </source>
</evidence>
<keyword evidence="4" id="KW-0813">Transport</keyword>
<evidence type="ECO:0000256" key="9">
    <source>
        <dbReference type="ARBA" id="ARBA00022561"/>
    </source>
</evidence>
<keyword evidence="17" id="KW-1161">Viral attachment to host cell</keyword>
<dbReference type="GO" id="GO:0015267">
    <property type="term" value="F:channel activity"/>
    <property type="evidence" value="ECO:0007669"/>
    <property type="project" value="UniProtKB-KW"/>
</dbReference>
<sequence length="2336" mass="262875">MELLNDLVAPVMTKVADVAEVAVGGLLDDVAHPVETPNVILTDQSAVSESELYAAGEDPPALTASSVQQEVGQVNVQRYMRLQGGTWDSTQVAETAIAEWTLPDVFNSPRLPTTNLMRNYLWMRSDFEFNLIVSANMGFAGALVLVYVPNNAYYQFKTFRNFPHAIINCGLNTSARLKIPYINQTQYCGISGDTDNCGKLKLISLATLKTPSAGGQQANWTLYGRLVAPEFQAFAVLEGKDSCVRVEEAMGSMYLASRHHTALRPRMGLTSEHADPDQRVAGDSAYTSLKEVVAIESFWQALDWTYIDEVGKRLTISNVVVDSSELTGGISRKTNLGFLSNFYLAYQGDLVVTIQAVASRLNQGKLLVVFYPGEDNKDKDVTMDKVNNAFTQILDLGSKTTVRFTLPFVNQQPYRPMSNVHGRFAVFVLNPLTYTPACPSAVRILFYIGAGSSFNFVYPKQSAVKFQAPERNQVGDATSADGAPITNIEDETSNTRVQKRPVFRNVKATLPRQIKSNHMLLSNLVGRAFALEPYTSTSTGGQNILLKENNLSFLKVFKLLLYRSGDMTLHVSHTAVSPLYMAHSYIQTAIAGTTSADRLSQIMSQGSVCVMSNSAASLCVPFYVMTPFVKTADFGRLFVEGQNDSTWIMWIGATFDTDTRFYFLQSPPDIALGENEKEEPEDLEWVEEEGHRQTEVETIQRFLEGRGLFPVHKTCDINDRDGMYMTCYSEVTIGDKTFRANSFWRTKSLLKAYRMCKEFVRESDNQELLKCGDVESNPGPDIWRNRITGCMAVQEGAALYYSPNKQIVDNIYVLPVQNHIEDWERYSHFTMACLEPIWTAQMPRLQHTNTIAVNNPAPNTVAAAITLMAMRVNGPRWLVKFIFPFLHAANMWDLSTGWFHFFRLLRSGDVEQNPGPINIRYCTDEEHIRYALKVHNLKSIEIVNRDFFQEIGEKTIHLQIVDTKHWRNLTLTDSEEKTLMKIGKDLITNDMKLTTPVGLGRVEHLIEKTHLLTGLRFLKIVNPEGRISDTLAWFLGWEKSGLERVHVLTTMMADGNITRIVDGITDSIARTCVKGMIRAVLYTLIFSLTPNAVARGAIAALAAFDLTTSILDAFRNMSLKRLAEYLIPEMENKQEYTRERTNLLAKVNKVMRHNEMKQDEWFDAVDDTQEVVTEQGQLGFNTFTLVSKNLGWWITKIQELADKLQQWYNPDRVQVAKTTLEEVKEKIIDALTETEALMAKVKVQGVPTQADRDEWQQKFDTLTKFYKLSLVVPNCPVSRNIGIVLNNMKRMQLGHQKPKDPIRVDPVAIHFCGEPGQGKTVLMTRLTNALAKALNTEVYTHATGSNYFDGYCGQGVHYIDEFMANTDEQEASLALQLMGSSQVILPMADVDQKGMYYKGKVLITTSNTSPVSDSKLKAPKALKRRFMVVGFRAATYYQKITNGAMCIDLAKATKTGALQDGSCWECEIDGKWRTFSFYDFVDMILAKVKSNQLVHQALLEQMKQDEEQMKKYAVLAQGSEDEEKQMTDDEFDQLLSEMRDLTKEMTQMSSDLEIFHEARETAVVPPDIRSKVVKAMQDCWANIVSTDIKTLLERVSLAVTVIRVSTTIYDMIKGFRATEEQRAYNPTTKPGLTRVLKKTARAGPIQVEGGNNSTEYKHILDSMVHLEFESGLRSTGFCVGQRDIFVYAHGVGEGSMMFEHRSVAYEIPEDMYEVEQFVTGQGKMDMARIVIDSSIGLEFKGMWKHIAKPIFSRDALLITKMDNLFREREAGTVKDAGMIVMKDFDGNIQGMRMNEISYYALTVRGDCGSLLLQKQYGTWKIIAMHNGSRQGLAYGVRLDVCIAKYEGLVTSKTPSDDVFFQPPKSAIHKSPFYGIQEATMQPAPLRATDQRITVPIENLTKEAAEKYRVDQFDVDLNTFAVAKARVLERIRPHVKVGRSIPMEEAITGAGTNPIDKNTSPGLKYTRDHLKKSDLFTIDEKGNAVVSDRLRADVEEQEELLQSGGYPTTTFTACLKDELRADEKVALGKTRVIEAGELDYVILYRMHMNSIYRDLYNAYSGDVGVAAGINPLAEAARLREDLSQYDSFLALDYSRFDGSLSEKLMRAAVDILADLHEDPDLVRRLHEPVVISKHLVVDEDWIVTGGMPSGSPCTTVLNCICNLLVLDYAMLVHHDVYEDGVGLPQCDYLSVVYGDDCVVAYNGMRMGLDFAQTIEDTFGMTVTPASKLGDHFNVELHEVEFLKRKFMAFETEEGYKVAILALNENVIVQHLMWMRNLTTLPQQIQSLMMEYAAYGKEKYDKLRDTMKRRLAKQNLQITVPGYDISWTMLNSVVMGDE</sequence>
<keyword evidence="19" id="KW-0788">Thiol protease</keyword>
<evidence type="ECO:0000256" key="4">
    <source>
        <dbReference type="ARBA" id="ARBA00022448"/>
    </source>
</evidence>
<dbReference type="PROSITE" id="PS50507">
    <property type="entry name" value="RDRP_SSRNA_POS"/>
    <property type="match status" value="1"/>
</dbReference>
<evidence type="ECO:0000259" key="33">
    <source>
        <dbReference type="PROSITE" id="PS50507"/>
    </source>
</evidence>
<dbReference type="GO" id="GO:0005198">
    <property type="term" value="F:structural molecule activity"/>
    <property type="evidence" value="ECO:0007669"/>
    <property type="project" value="InterPro"/>
</dbReference>
<dbReference type="PRINTS" id="PR00918">
    <property type="entry name" value="CALICVIRUSNS"/>
</dbReference>
<evidence type="ECO:0000256" key="1">
    <source>
        <dbReference type="ARBA" id="ARBA00004295"/>
    </source>
</evidence>
<dbReference type="GO" id="GO:0046718">
    <property type="term" value="P:symbiont entry into host cell"/>
    <property type="evidence" value="ECO:0007669"/>
    <property type="project" value="UniProtKB-KW"/>
</dbReference>
<evidence type="ECO:0000256" key="21">
    <source>
        <dbReference type="ARBA" id="ARBA00022844"/>
    </source>
</evidence>
<dbReference type="PROSITE" id="PS51218">
    <property type="entry name" value="SF3_HELICASE_2"/>
    <property type="match status" value="1"/>
</dbReference>
<keyword evidence="18" id="KW-0347">Helicase</keyword>
<keyword evidence="28" id="KW-1160">Virus entry into host cell</keyword>
<dbReference type="InterPro" id="IPR007094">
    <property type="entry name" value="RNA-dir_pol_PSvirus"/>
</dbReference>
<dbReference type="InterPro" id="IPR027417">
    <property type="entry name" value="P-loop_NTPase"/>
</dbReference>
<evidence type="ECO:0000256" key="3">
    <source>
        <dbReference type="ARBA" id="ARBA00020107"/>
    </source>
</evidence>
<keyword evidence="7" id="KW-0191">Covalent protein-RNA linkage</keyword>
<dbReference type="InterPro" id="IPR001205">
    <property type="entry name" value="RNA-dir_pol_C"/>
</dbReference>
<dbReference type="InterPro" id="IPR004004">
    <property type="entry name" value="Helic/Pol/Pept_Calicivir-typ"/>
</dbReference>
<dbReference type="SUPFAM" id="SSF52540">
    <property type="entry name" value="P-loop containing nucleoside triphosphate hydrolases"/>
    <property type="match status" value="1"/>
</dbReference>
<dbReference type="Pfam" id="PF00073">
    <property type="entry name" value="Rhv"/>
    <property type="match status" value="2"/>
</dbReference>
<evidence type="ECO:0000256" key="28">
    <source>
        <dbReference type="ARBA" id="ARBA00023296"/>
    </source>
</evidence>
<evidence type="ECO:0000256" key="16">
    <source>
        <dbReference type="ARBA" id="ARBA00022801"/>
    </source>
</evidence>
<keyword evidence="36" id="KW-1185">Reference proteome</keyword>
<keyword evidence="9" id="KW-0167">Capsid protein</keyword>
<dbReference type="GO" id="GO:0039618">
    <property type="term" value="C:T=pseudo3 icosahedral viral capsid"/>
    <property type="evidence" value="ECO:0007669"/>
    <property type="project" value="UniProtKB-KW"/>
</dbReference>
<dbReference type="InterPro" id="IPR033703">
    <property type="entry name" value="Rhv-like"/>
</dbReference>
<evidence type="ECO:0000256" key="14">
    <source>
        <dbReference type="ARBA" id="ARBA00022706"/>
    </source>
</evidence>
<proteinExistence type="predicted"/>